<evidence type="ECO:0000256" key="8">
    <source>
        <dbReference type="ARBA" id="ARBA00023136"/>
    </source>
</evidence>
<dbReference type="GO" id="GO:0004190">
    <property type="term" value="F:aspartic-type endopeptidase activity"/>
    <property type="evidence" value="ECO:0007669"/>
    <property type="project" value="UniProtKB-UniRule"/>
</dbReference>
<keyword evidence="2 9" id="KW-1003">Cell membrane</keyword>
<dbReference type="Proteomes" id="UP000622552">
    <property type="component" value="Unassembled WGS sequence"/>
</dbReference>
<keyword evidence="8 9" id="KW-0472">Membrane</keyword>
<keyword evidence="3 9" id="KW-0645">Protease</keyword>
<keyword evidence="7 9" id="KW-1133">Transmembrane helix</keyword>
<comment type="catalytic activity">
    <reaction evidence="9 10">
        <text>Release of signal peptides from bacterial membrane prolipoproteins. Hydrolyzes -Xaa-Yaa-Zaa-|-(S,diacylglyceryl)Cys-, in which Xaa is hydrophobic (preferably Leu), and Yaa (Ala or Ser) and Zaa (Gly or Ala) have small, neutral side chains.</text>
        <dbReference type="EC" id="3.4.23.36"/>
    </reaction>
</comment>
<comment type="subcellular location">
    <subcellularLocation>
        <location evidence="9">Cell membrane</location>
        <topology evidence="9">Multi-pass membrane protein</topology>
    </subcellularLocation>
</comment>
<organism evidence="12 13">
    <name type="scientific">Longispora fulva</name>
    <dbReference type="NCBI Taxonomy" id="619741"/>
    <lineage>
        <taxon>Bacteria</taxon>
        <taxon>Bacillati</taxon>
        <taxon>Actinomycetota</taxon>
        <taxon>Actinomycetes</taxon>
        <taxon>Micromonosporales</taxon>
        <taxon>Micromonosporaceae</taxon>
        <taxon>Longispora</taxon>
    </lineage>
</organism>
<evidence type="ECO:0000256" key="10">
    <source>
        <dbReference type="RuleBase" id="RU000594"/>
    </source>
</evidence>
<dbReference type="NCBIfam" id="TIGR00077">
    <property type="entry name" value="lspA"/>
    <property type="match status" value="1"/>
</dbReference>
<dbReference type="HAMAP" id="MF_00161">
    <property type="entry name" value="LspA"/>
    <property type="match status" value="1"/>
</dbReference>
<dbReference type="PRINTS" id="PR00781">
    <property type="entry name" value="LIPOSIGPTASE"/>
</dbReference>
<comment type="pathway">
    <text evidence="9">Protein modification; lipoprotein biosynthesis (signal peptide cleavage).</text>
</comment>
<dbReference type="UniPathway" id="UPA00665"/>
<evidence type="ECO:0000256" key="7">
    <source>
        <dbReference type="ARBA" id="ARBA00022989"/>
    </source>
</evidence>
<proteinExistence type="inferred from homology"/>
<dbReference type="EMBL" id="JADOUF010000001">
    <property type="protein sequence ID" value="MBG6141205.1"/>
    <property type="molecule type" value="Genomic_DNA"/>
</dbReference>
<protein>
    <recommendedName>
        <fullName evidence="9">Lipoprotein signal peptidase</fullName>
        <ecNumber evidence="9">3.4.23.36</ecNumber>
    </recommendedName>
    <alternativeName>
        <fullName evidence="9">Prolipoprotein signal peptidase</fullName>
    </alternativeName>
    <alternativeName>
        <fullName evidence="9">Signal peptidase II</fullName>
        <shortName evidence="9">SPase II</shortName>
    </alternativeName>
</protein>
<comment type="caution">
    <text evidence="9">Lacks conserved residue(s) required for the propagation of feature annotation.</text>
</comment>
<sequence>MLWLALLALTTLAVDLGTKTWALAELDGHEPIRLLGGALYLSFARNTGAAFSLASGYTIGLTLVSLTVVAVIVRFAGRLRSLPWAIALGLILGGATGNLVDRLFRPPGPLRGAVIDFLSLFDKHGDAWPIFNIADSALVCGVGLAVVLELTGRRLNGTRVVKAERA</sequence>
<evidence type="ECO:0000256" key="11">
    <source>
        <dbReference type="RuleBase" id="RU004181"/>
    </source>
</evidence>
<dbReference type="GO" id="GO:0005886">
    <property type="term" value="C:plasma membrane"/>
    <property type="evidence" value="ECO:0007669"/>
    <property type="project" value="UniProtKB-SubCell"/>
</dbReference>
<feature type="active site" evidence="9">
    <location>
        <position position="116"/>
    </location>
</feature>
<dbReference type="AlphaFoldDB" id="A0A8J7GNQ1"/>
<name>A0A8J7GNQ1_9ACTN</name>
<dbReference type="PANTHER" id="PTHR33695">
    <property type="entry name" value="LIPOPROTEIN SIGNAL PEPTIDASE"/>
    <property type="match status" value="1"/>
</dbReference>
<keyword evidence="4 9" id="KW-0812">Transmembrane</keyword>
<dbReference type="GO" id="GO:0006508">
    <property type="term" value="P:proteolysis"/>
    <property type="evidence" value="ECO:0007669"/>
    <property type="project" value="UniProtKB-KW"/>
</dbReference>
<keyword evidence="6 9" id="KW-0378">Hydrolase</keyword>
<keyword evidence="5 9" id="KW-0064">Aspartyl protease</keyword>
<evidence type="ECO:0000313" key="13">
    <source>
        <dbReference type="Proteomes" id="UP000622552"/>
    </source>
</evidence>
<evidence type="ECO:0000256" key="5">
    <source>
        <dbReference type="ARBA" id="ARBA00022750"/>
    </source>
</evidence>
<evidence type="ECO:0000256" key="2">
    <source>
        <dbReference type="ARBA" id="ARBA00022475"/>
    </source>
</evidence>
<evidence type="ECO:0000256" key="4">
    <source>
        <dbReference type="ARBA" id="ARBA00022692"/>
    </source>
</evidence>
<evidence type="ECO:0000256" key="6">
    <source>
        <dbReference type="ARBA" id="ARBA00022801"/>
    </source>
</evidence>
<feature type="active site" evidence="9">
    <location>
        <position position="135"/>
    </location>
</feature>
<accession>A0A8J7GNQ1</accession>
<keyword evidence="13" id="KW-1185">Reference proteome</keyword>
<dbReference type="RefSeq" id="WP_233473183.1">
    <property type="nucleotide sequence ID" value="NZ_BONS01000030.1"/>
</dbReference>
<feature type="transmembrane region" description="Helical" evidence="9">
    <location>
        <begin position="127"/>
        <end position="148"/>
    </location>
</feature>
<dbReference type="PROSITE" id="PS00855">
    <property type="entry name" value="SPASE_II"/>
    <property type="match status" value="1"/>
</dbReference>
<gene>
    <name evidence="9" type="primary">lspA</name>
    <name evidence="12" type="ORF">IW245_007399</name>
</gene>
<dbReference type="PANTHER" id="PTHR33695:SF1">
    <property type="entry name" value="LIPOPROTEIN SIGNAL PEPTIDASE"/>
    <property type="match status" value="1"/>
</dbReference>
<reference evidence="12" key="1">
    <citation type="submission" date="2020-11" db="EMBL/GenBank/DDBJ databases">
        <title>Sequencing the genomes of 1000 actinobacteria strains.</title>
        <authorList>
            <person name="Klenk H.-P."/>
        </authorList>
    </citation>
    <scope>NUCLEOTIDE SEQUENCE</scope>
    <source>
        <strain evidence="12">DSM 45356</strain>
    </source>
</reference>
<evidence type="ECO:0000256" key="1">
    <source>
        <dbReference type="ARBA" id="ARBA00006139"/>
    </source>
</evidence>
<comment type="similarity">
    <text evidence="1 9 11">Belongs to the peptidase A8 family.</text>
</comment>
<feature type="transmembrane region" description="Helical" evidence="9">
    <location>
        <begin position="48"/>
        <end position="75"/>
    </location>
</feature>
<dbReference type="InterPro" id="IPR001872">
    <property type="entry name" value="Peptidase_A8"/>
</dbReference>
<feature type="transmembrane region" description="Helical" evidence="9">
    <location>
        <begin position="82"/>
        <end position="100"/>
    </location>
</feature>
<dbReference type="EC" id="3.4.23.36" evidence="9"/>
<comment type="caution">
    <text evidence="12">The sequence shown here is derived from an EMBL/GenBank/DDBJ whole genome shotgun (WGS) entry which is preliminary data.</text>
</comment>
<comment type="function">
    <text evidence="9 10">This protein specifically catalyzes the removal of signal peptides from prolipoproteins.</text>
</comment>
<evidence type="ECO:0000256" key="3">
    <source>
        <dbReference type="ARBA" id="ARBA00022670"/>
    </source>
</evidence>
<dbReference type="Pfam" id="PF01252">
    <property type="entry name" value="Peptidase_A8"/>
    <property type="match status" value="1"/>
</dbReference>
<evidence type="ECO:0000313" key="12">
    <source>
        <dbReference type="EMBL" id="MBG6141205.1"/>
    </source>
</evidence>
<evidence type="ECO:0000256" key="9">
    <source>
        <dbReference type="HAMAP-Rule" id="MF_00161"/>
    </source>
</evidence>